<gene>
    <name evidence="7" type="ORF">B0A50_08785</name>
</gene>
<dbReference type="AlphaFoldDB" id="A0A4U0TIS4"/>
<keyword evidence="3" id="KW-0206">Cytoskeleton</keyword>
<feature type="region of interest" description="Disordered" evidence="4">
    <location>
        <begin position="95"/>
        <end position="114"/>
    </location>
</feature>
<dbReference type="GO" id="GO:0008017">
    <property type="term" value="F:microtubule binding"/>
    <property type="evidence" value="ECO:0007669"/>
    <property type="project" value="InterPro"/>
</dbReference>
<feature type="region of interest" description="Disordered" evidence="4">
    <location>
        <begin position="587"/>
        <end position="606"/>
    </location>
</feature>
<feature type="region of interest" description="Disordered" evidence="4">
    <location>
        <begin position="286"/>
        <end position="328"/>
    </location>
</feature>
<dbReference type="InterPro" id="IPR025925">
    <property type="entry name" value="PPC89_CLD"/>
</dbReference>
<name>A0A4U0TIS4_9PEZI</name>
<accession>A0A4U0TIS4</accession>
<evidence type="ECO:0000313" key="7">
    <source>
        <dbReference type="EMBL" id="TKA21703.1"/>
    </source>
</evidence>
<feature type="compositionally biased region" description="Acidic residues" evidence="4">
    <location>
        <begin position="557"/>
        <end position="566"/>
    </location>
</feature>
<feature type="domain" description="PPC89 centrosome localisation" evidence="6">
    <location>
        <begin position="344"/>
        <end position="404"/>
    </location>
</feature>
<dbReference type="OrthoDB" id="76453at2759"/>
<evidence type="ECO:0000256" key="2">
    <source>
        <dbReference type="ARBA" id="ARBA00022490"/>
    </source>
</evidence>
<comment type="subcellular location">
    <subcellularLocation>
        <location evidence="1">Cytoplasm</location>
        <location evidence="1">Cytoskeleton</location>
        <location evidence="1">Microtubule organizing center</location>
    </subcellularLocation>
</comment>
<evidence type="ECO:0000256" key="1">
    <source>
        <dbReference type="ARBA" id="ARBA00004267"/>
    </source>
</evidence>
<dbReference type="PANTHER" id="PTHR19336">
    <property type="entry name" value="UNCHARACTERIZED DUF1167"/>
    <property type="match status" value="1"/>
</dbReference>
<feature type="region of interest" description="Disordered" evidence="4">
    <location>
        <begin position="849"/>
        <end position="911"/>
    </location>
</feature>
<dbReference type="EMBL" id="NAJL01000107">
    <property type="protein sequence ID" value="TKA21703.1"/>
    <property type="molecule type" value="Genomic_DNA"/>
</dbReference>
<dbReference type="InterPro" id="IPR024957">
    <property type="entry name" value="Cep57_MT-bd_dom"/>
</dbReference>
<evidence type="ECO:0000256" key="3">
    <source>
        <dbReference type="ARBA" id="ARBA00023212"/>
    </source>
</evidence>
<dbReference type="Proteomes" id="UP000308549">
    <property type="component" value="Unassembled WGS sequence"/>
</dbReference>
<feature type="compositionally biased region" description="Basic and acidic residues" evidence="4">
    <location>
        <begin position="426"/>
        <end position="451"/>
    </location>
</feature>
<proteinExistence type="predicted"/>
<keyword evidence="2" id="KW-0963">Cytoplasm</keyword>
<dbReference type="Pfam" id="PF06657">
    <property type="entry name" value="Cep57_MT_bd"/>
    <property type="match status" value="1"/>
</dbReference>
<sequence length="911" mass="100629">MTSSPPTADFETAGSFNIHNDQILNSTVNMGDYSGQQQLPLQHDQYDTQQSIEYGSEGSADMSIEVGRGGKRRAEQDHDVSSNMVFNFGSDGQYEVMGTPPVRPRVTSRKSDGVLRREAAVRNATNSTKPGANHRSLSESLARMNYEEHSQPTATFPNPRNTRFARSRQPSGNVELSPPSRFTAPANATPRRGVVNNPTAQSATYTANSFMLPDLPNITELVSGTRNDGTPVFSRNTRSRSRFTSASYQALRTEHATIENVAIPEEEKAIFASLQLLKDKVAQLENANSESERRAQDYESEISDLRTQLQSESRRSPDSALGSEDDDETAALEAFRDEKTRLRAQAKNLGELLNRSERKVSVAGIQADRVRKERDELVTQIGVAYYNNEELKEENEVLREELASVKEELRELKEQQAMRSKRRSSSKRDGPAPAEREPIDVERPAGRESAVRSRKTKSRRVETAEPINEDEEDLPSRIAKVVEGQREQAASRSRDVSGSVYKVQHREQSAGAERPLSVAKRTTPARKPVPARRPVSAPLEREPVGTTRCNSQPAGDSDTDDTELSDVDTGKVNGMRRVIELEMRERHQREKEQLMRSAEQSLPRKSSLKDITAGLENVTNRRASLPGDDVVEATRTSKSVRVQSPHTSDASTLPQHDNDEEAEIGETSMLSNTSRRRRRLSATHSDQGMTSAFILPDITLHNTTSTSTQQNKTTCIHHNAASCTACHPFDFNLSIPTPIPITDRPTPQDPDITSATIRPAQDPAKALATVIKQHEDEITHLRLRLERLQRAYNVHDPALSMRQRVKTRADMEKLVAVIDGKCNQVYALYDVLEGQKLAAQAAEVAKTGKGGLSGEVGVGEAGDGDETMQSVSVELGRGGGPESEAVPLGLDGAYEDEESEELPWEGLSESE</sequence>
<feature type="domain" description="Cep57 centrosome microtubule-binding" evidence="5">
    <location>
        <begin position="755"/>
        <end position="831"/>
    </location>
</feature>
<evidence type="ECO:0008006" key="9">
    <source>
        <dbReference type="Google" id="ProtNLM"/>
    </source>
</evidence>
<dbReference type="Pfam" id="PF14197">
    <property type="entry name" value="Cep57_CLD_2"/>
    <property type="match status" value="1"/>
</dbReference>
<feature type="region of interest" description="Disordered" evidence="4">
    <location>
        <begin position="148"/>
        <end position="197"/>
    </location>
</feature>
<evidence type="ECO:0000259" key="5">
    <source>
        <dbReference type="Pfam" id="PF06657"/>
    </source>
</evidence>
<reference evidence="7 8" key="1">
    <citation type="submission" date="2017-03" db="EMBL/GenBank/DDBJ databases">
        <title>Genomes of endolithic fungi from Antarctica.</title>
        <authorList>
            <person name="Coleine C."/>
            <person name="Masonjones S."/>
            <person name="Stajich J.E."/>
        </authorList>
    </citation>
    <scope>NUCLEOTIDE SEQUENCE [LARGE SCALE GENOMIC DNA]</scope>
    <source>
        <strain evidence="7 8">CCFEE 6315</strain>
    </source>
</reference>
<feature type="region of interest" description="Disordered" evidence="4">
    <location>
        <begin position="634"/>
        <end position="685"/>
    </location>
</feature>
<feature type="compositionally biased region" description="Low complexity" evidence="4">
    <location>
        <begin position="521"/>
        <end position="535"/>
    </location>
</feature>
<evidence type="ECO:0000259" key="6">
    <source>
        <dbReference type="Pfam" id="PF14197"/>
    </source>
</evidence>
<feature type="compositionally biased region" description="Acidic residues" evidence="4">
    <location>
        <begin position="893"/>
        <end position="911"/>
    </location>
</feature>
<dbReference type="GO" id="GO:0005815">
    <property type="term" value="C:microtubule organizing center"/>
    <property type="evidence" value="ECO:0007669"/>
    <property type="project" value="UniProtKB-SubCell"/>
</dbReference>
<dbReference type="InterPro" id="IPR051756">
    <property type="entry name" value="Centrosomal_MT-associated"/>
</dbReference>
<feature type="region of interest" description="Disordered" evidence="4">
    <location>
        <begin position="412"/>
        <end position="573"/>
    </location>
</feature>
<feature type="compositionally biased region" description="Polar residues" evidence="4">
    <location>
        <begin position="634"/>
        <end position="655"/>
    </location>
</feature>
<feature type="compositionally biased region" description="Gly residues" evidence="4">
    <location>
        <begin position="849"/>
        <end position="861"/>
    </location>
</feature>
<organism evidence="7 8">
    <name type="scientific">Salinomyces thailandicus</name>
    <dbReference type="NCBI Taxonomy" id="706561"/>
    <lineage>
        <taxon>Eukaryota</taxon>
        <taxon>Fungi</taxon>
        <taxon>Dikarya</taxon>
        <taxon>Ascomycota</taxon>
        <taxon>Pezizomycotina</taxon>
        <taxon>Dothideomycetes</taxon>
        <taxon>Dothideomycetidae</taxon>
        <taxon>Mycosphaerellales</taxon>
        <taxon>Teratosphaeriaceae</taxon>
        <taxon>Salinomyces</taxon>
    </lineage>
</organism>
<dbReference type="PANTHER" id="PTHR19336:SF9">
    <property type="entry name" value="SPINDLE POLE BODY PROTEIN PPC89"/>
    <property type="match status" value="1"/>
</dbReference>
<evidence type="ECO:0000313" key="8">
    <source>
        <dbReference type="Proteomes" id="UP000308549"/>
    </source>
</evidence>
<comment type="caution">
    <text evidence="7">The sequence shown here is derived from an EMBL/GenBank/DDBJ whole genome shotgun (WGS) entry which is preliminary data.</text>
</comment>
<feature type="compositionally biased region" description="Polar residues" evidence="4">
    <location>
        <begin position="151"/>
        <end position="161"/>
    </location>
</feature>
<evidence type="ECO:0000256" key="4">
    <source>
        <dbReference type="SAM" id="MobiDB-lite"/>
    </source>
</evidence>
<keyword evidence="8" id="KW-1185">Reference proteome</keyword>
<protein>
    <recommendedName>
        <fullName evidence="9">Cep57 centrosome microtubule-binding domain-containing protein</fullName>
    </recommendedName>
</protein>